<evidence type="ECO:0000313" key="3">
    <source>
        <dbReference type="EMBL" id="CAI6275811.1"/>
    </source>
</evidence>
<evidence type="ECO:0000259" key="2">
    <source>
        <dbReference type="PROSITE" id="PS50835"/>
    </source>
</evidence>
<comment type="caution">
    <text evidence="3">The sequence shown here is derived from an EMBL/GenBank/DDBJ whole genome shotgun (WGS) entry which is preliminary data.</text>
</comment>
<dbReference type="InterPro" id="IPR007110">
    <property type="entry name" value="Ig-like_dom"/>
</dbReference>
<protein>
    <recommendedName>
        <fullName evidence="2">Ig-like domain-containing protein</fullName>
    </recommendedName>
</protein>
<feature type="region of interest" description="Disordered" evidence="1">
    <location>
        <begin position="472"/>
        <end position="524"/>
    </location>
</feature>
<dbReference type="PROSITE" id="PS50835">
    <property type="entry name" value="IG_LIKE"/>
    <property type="match status" value="1"/>
</dbReference>
<dbReference type="Pfam" id="PF14441">
    <property type="entry name" value="OTT_1508_deam"/>
    <property type="match status" value="1"/>
</dbReference>
<dbReference type="EMBL" id="CAOQHR010000001">
    <property type="protein sequence ID" value="CAI6275811.1"/>
    <property type="molecule type" value="Genomic_DNA"/>
</dbReference>
<keyword evidence="4" id="KW-1185">Reference proteome</keyword>
<accession>A0A9W4U5S2</accession>
<evidence type="ECO:0000256" key="1">
    <source>
        <dbReference type="SAM" id="MobiDB-lite"/>
    </source>
</evidence>
<feature type="domain" description="Ig-like" evidence="2">
    <location>
        <begin position="541"/>
        <end position="621"/>
    </location>
</feature>
<proteinExistence type="predicted"/>
<sequence length="647" mass="72741">MGPTSFHDYAKTCAENIAFLHLLHSVSTTPSRNTFETKNNQAKDYTLTLAEEHRLVESLAFLANDRDDVNHIPALCVKQDTKTSSLRVLLAVNQARWQGGAHSLQRLQRGFDSIFILLADVGKRTEHDILNAIVAMCTKRILLRLRLAHKKRGLPKQTIQQVLRSTIQCLGNLDSKRLGQLHKPSIMFIQKAKIIIKLADNWVKHQTPVRLRELIDSIYLLKQAVNVEALLGVMSTRNMDPSSRKSMINTIRKVARYREISRYLHPYVQPSGDRYTPSFESVLAQTNRSYREADVARICRLIGATKTDAYQMFASQVIRTLSQSKIHAEIQLLYYIELNPSSSPPRIVASSKDACFLCNAFILMHGKLHTARTHGRIYPGWRLPSMPKFMDLEQSFNALLENEIAESITLLFSRGQRTVYPDPLESTLLTLPYSESTLHSIMRAPNEIYREDSVPLLCSNIERIQVNMETAVVTSKEGDTKNTGDDSQQESAEVTQGKLTEDSHESLSVNRADRTLVKSPQSATAATANNIPNSISVAPVPTISRASTELEMVQGQIYTLENQPTHCTVGKLHVYMDYPVRSTEHSSHSLTWLEDPEAERLVTSESVFIADIAELEDEATYEVDDQSNFYISACGAIVRITASSIVE</sequence>
<evidence type="ECO:0000313" key="4">
    <source>
        <dbReference type="Proteomes" id="UP001152607"/>
    </source>
</evidence>
<organism evidence="3 4">
    <name type="scientific">Periconia digitata</name>
    <dbReference type="NCBI Taxonomy" id="1303443"/>
    <lineage>
        <taxon>Eukaryota</taxon>
        <taxon>Fungi</taxon>
        <taxon>Dikarya</taxon>
        <taxon>Ascomycota</taxon>
        <taxon>Pezizomycotina</taxon>
        <taxon>Dothideomycetes</taxon>
        <taxon>Pleosporomycetidae</taxon>
        <taxon>Pleosporales</taxon>
        <taxon>Massarineae</taxon>
        <taxon>Periconiaceae</taxon>
        <taxon>Periconia</taxon>
    </lineage>
</organism>
<reference evidence="3" key="1">
    <citation type="submission" date="2023-01" db="EMBL/GenBank/DDBJ databases">
        <authorList>
            <person name="Van Ghelder C."/>
            <person name="Rancurel C."/>
        </authorList>
    </citation>
    <scope>NUCLEOTIDE SEQUENCE</scope>
    <source>
        <strain evidence="3">CNCM I-4278</strain>
    </source>
</reference>
<dbReference type="AlphaFoldDB" id="A0A9W4U5S2"/>
<feature type="compositionally biased region" description="Basic and acidic residues" evidence="1">
    <location>
        <begin position="499"/>
        <end position="516"/>
    </location>
</feature>
<dbReference type="OrthoDB" id="4851849at2759"/>
<feature type="compositionally biased region" description="Polar residues" evidence="1">
    <location>
        <begin position="485"/>
        <end position="498"/>
    </location>
</feature>
<dbReference type="Proteomes" id="UP001152607">
    <property type="component" value="Unassembled WGS sequence"/>
</dbReference>
<name>A0A9W4U5S2_9PLEO</name>
<dbReference type="InterPro" id="IPR027796">
    <property type="entry name" value="OTT_1508_deam-like"/>
</dbReference>
<gene>
    <name evidence="3" type="ORF">PDIGIT_LOCUS1910</name>
</gene>